<comment type="subcellular location">
    <subcellularLocation>
        <location evidence="1">Membrane</location>
        <topology evidence="1">Single-pass membrane protein</topology>
    </subcellularLocation>
</comment>
<name>A0A936YW71_9HYPH</name>
<evidence type="ECO:0000259" key="5">
    <source>
        <dbReference type="Pfam" id="PF04357"/>
    </source>
</evidence>
<dbReference type="EMBL" id="JAEQNC010000016">
    <property type="protein sequence ID" value="MBL0374817.1"/>
    <property type="molecule type" value="Genomic_DNA"/>
</dbReference>
<keyword evidence="3" id="KW-1133">Transmembrane helix</keyword>
<comment type="caution">
    <text evidence="6">The sequence shown here is derived from an EMBL/GenBank/DDBJ whole genome shotgun (WGS) entry which is preliminary data.</text>
</comment>
<organism evidence="6 7">
    <name type="scientific">Rhizobium setariae</name>
    <dbReference type="NCBI Taxonomy" id="2801340"/>
    <lineage>
        <taxon>Bacteria</taxon>
        <taxon>Pseudomonadati</taxon>
        <taxon>Pseudomonadota</taxon>
        <taxon>Alphaproteobacteria</taxon>
        <taxon>Hyphomicrobiales</taxon>
        <taxon>Rhizobiaceae</taxon>
        <taxon>Rhizobium/Agrobacterium group</taxon>
        <taxon>Rhizobium</taxon>
    </lineage>
</organism>
<evidence type="ECO:0000256" key="1">
    <source>
        <dbReference type="ARBA" id="ARBA00004167"/>
    </source>
</evidence>
<keyword evidence="7" id="KW-1185">Reference proteome</keyword>
<dbReference type="Pfam" id="PF04357">
    <property type="entry name" value="TamB"/>
    <property type="match status" value="1"/>
</dbReference>
<dbReference type="GO" id="GO:0005886">
    <property type="term" value="C:plasma membrane"/>
    <property type="evidence" value="ECO:0007669"/>
    <property type="project" value="InterPro"/>
</dbReference>
<dbReference type="PANTHER" id="PTHR36985:SF1">
    <property type="entry name" value="TRANSLOCATION AND ASSEMBLY MODULE SUBUNIT TAMB"/>
    <property type="match status" value="1"/>
</dbReference>
<evidence type="ECO:0000256" key="4">
    <source>
        <dbReference type="ARBA" id="ARBA00023136"/>
    </source>
</evidence>
<dbReference type="PANTHER" id="PTHR36985">
    <property type="entry name" value="TRANSLOCATION AND ASSEMBLY MODULE SUBUNIT TAMB"/>
    <property type="match status" value="1"/>
</dbReference>
<feature type="domain" description="Translocation and assembly module TamB C-terminal" evidence="5">
    <location>
        <begin position="1637"/>
        <end position="1988"/>
    </location>
</feature>
<accession>A0A936YW71</accession>
<dbReference type="GO" id="GO:0009306">
    <property type="term" value="P:protein secretion"/>
    <property type="evidence" value="ECO:0007669"/>
    <property type="project" value="InterPro"/>
</dbReference>
<dbReference type="InterPro" id="IPR007452">
    <property type="entry name" value="TamB_C"/>
</dbReference>
<keyword evidence="4" id="KW-0472">Membrane</keyword>
<evidence type="ECO:0000313" key="6">
    <source>
        <dbReference type="EMBL" id="MBL0374817.1"/>
    </source>
</evidence>
<reference evidence="6" key="1">
    <citation type="submission" date="2021-01" db="EMBL/GenBank/DDBJ databases">
        <title>Rhizobium sp. strain KVB221 16S ribosomal RNA gene Genome sequencing and assembly.</title>
        <authorList>
            <person name="Kang M."/>
        </authorList>
    </citation>
    <scope>NUCLEOTIDE SEQUENCE</scope>
    <source>
        <strain evidence="6">KVB221</strain>
    </source>
</reference>
<sequence length="1988" mass="202394">MNNFLRFLWTFLKGLAAVLLLAVVLLVAAVAWLGFTTSGNRFAADQVAQLISTPDMQVSLKGASGLLQGKFRLDSVVLADTRGQFAKIDGIALDWVPSALLKMRFHATNISAANVALDRLPISTVEPKPSEGSFSLPVEIAVDHIDLPAILLAAAVAGRDTDVALAGSAKAVRDQISLDIEAKEKARPDSRAIAKLAYGVNARTLTLDGLLAEPGDGIIARLLRLPGLPSLEIAVKGDGSLDDWKGNINGRVNGVETLNLRGSHTRSQSGLHSVLLNGGGQLAELLPPSLRPLFAGQTDVDVDAQFSESGLLEVRSGTIANDSLLLDASGKIDPKGEATLQARLGSPSDVIDILLPMGADQLHAQISSATLSVTGPFHSTQIDFNAIIPSLQTAKAGVRSLSLSAAAPKFNLADRAGALSLSLSAGETRFDNEQAAKIVQGPLAIRGDVSLAPEKIVAEKVTIESPRLGGTISGAFTPASQDLTSDFNIFLLPEGVLPPDLAAKIEGTLGLSGHASASLPGAFALEGLTLKSNLVTASGSATYDEGAITAALKGIVADLGALQPGISGKAEFAADLSGNATAPALTAQLTIPEARLADRILKALTLKVQGILDPKQPNGKLAATGTLEDQVIDLTAEAQAINGAVSIPALNVKVGQNTLAGAMTLDASLMPSGKIDFDFPDLGLLAALGNQKAEGAIKGTATIASADGKMTGAVKANGSRIVSSGAEIVNPVIDLTIADLAKVQLSGLVSADRIVSGTNRLDAVALDFIQRGLLTEFGLKSQFDGAPMTADGTVEPKDSGITITLASFSATPKKIPVRLAQPSMIRIAGGTAVIESLVIGTGDGSVSVKGSAGKQLDLSAQISALPLSLANAFSEGLDAEGKLSGDITVIGESSAPVVAFRANAQGVSTAQMRDAKVGALSIEATGELANEALKLDATGTIGKQPVKAALQASLAKGTFALPFLKLDVGPNTISGQIKLDETFQPSGKVDFDLPDVAMLAAIAGKQAEGAVKGTTLISSNAGKIVAEIDASGEFRGQPLTASLTVNSEKGAVSLPAFKLDVDQNKLSGAITLDAAFKPNGKVKFDLPDIGQLAALAGQKAEGSLKGTADITSAGNKITAAVIATGDIRGNPIDIDVDATTENGAVAIPALKLGIGPNNLTGAITLNETFLPTGKVDFDFPDVSLLAAIAGQKAEGSLKGKADITSAGSKITGAINADGAIRGQTIGIDLNATSEGGAISLPVIKLDVGSNTVAGAMTLDKSFLPSGKIEFDLPDIALLAAMGGQKAQGAIKGAAEIKSADGKITGTIKANGTKLTSNGAEIVKPVIDLAIGDLATGQISGTVGADRVASGANELRRLAMTFTRQGNQTAFDLGGQYDSAPLVVKGAVQQKADSAIALKLTAFSATPKKIPVKLNAPVDIAIKDSTVTFPAFALAIGRGTVQVSGSAGKALDIKAKISALPAALANSFASGLGASGMISANIAVAGNSSNPAVTFDTNWQDAALAQTRSAGLKNFAISAKGKLANNVLSIDTTARNGDGMSLNAKGTVGTTGSMPLSIAVKGQLPFTALAVQLAQQGIALKGTGNIDITVKGAATKPVASGKITTNGTTLTVIRQNLTLKNIAAAINLEGDRARIASLTGAFEGGGSVAVDGTIGFAPGSGLPVDIKVALKNAVYTDGRVVAAKLGGDMSIKGKLQQSPVLAGNIKLSRVDITIPERLPGSLSKVDVKHKNAPKAVVNQVKEVRQEPSSGNKGGGPAGIMLDLKINAPGQIFVRGRGLDTELGGEISISGNSSKPNVTGGFTMRRGRLAIIGKRLDFTSGTITFAGGLMPSLNMVASTTVQSTTVSVTVSGPANSPSFAFTSSPALPQDEVLARLIFGRSSTSLSPIQIAQLADAVATLAGGQSNSLFNKLRQGLGVDDLDVGTDENGKTNVSAGKYLNKRTYLELKQGSDSNSSKAAINLDIGKGVKLRTEAGADGSTATGIFYEKEY</sequence>
<dbReference type="RefSeq" id="WP_201663369.1">
    <property type="nucleotide sequence ID" value="NZ_JAEQNC010000016.1"/>
</dbReference>
<keyword evidence="2" id="KW-0812">Transmembrane</keyword>
<dbReference type="Proteomes" id="UP000633219">
    <property type="component" value="Unassembled WGS sequence"/>
</dbReference>
<gene>
    <name evidence="6" type="ORF">JJB09_22650</name>
</gene>
<evidence type="ECO:0000256" key="3">
    <source>
        <dbReference type="ARBA" id="ARBA00022989"/>
    </source>
</evidence>
<evidence type="ECO:0000256" key="2">
    <source>
        <dbReference type="ARBA" id="ARBA00022692"/>
    </source>
</evidence>
<proteinExistence type="predicted"/>
<protein>
    <submittedName>
        <fullName evidence="6">Translocation/assembly module TamB domain-containing protein</fullName>
    </submittedName>
</protein>
<dbReference type="GO" id="GO:0097347">
    <property type="term" value="C:TAM protein secretion complex"/>
    <property type="evidence" value="ECO:0007669"/>
    <property type="project" value="TreeGrafter"/>
</dbReference>
<evidence type="ECO:0000313" key="7">
    <source>
        <dbReference type="Proteomes" id="UP000633219"/>
    </source>
</evidence>